<dbReference type="Proteomes" id="UP000092460">
    <property type="component" value="Unassembled WGS sequence"/>
</dbReference>
<dbReference type="VEuPathDB" id="VectorBase:GPPI040721"/>
<dbReference type="EMBL" id="JXJN01020568">
    <property type="status" value="NOT_ANNOTATED_CDS"/>
    <property type="molecule type" value="Genomic_DNA"/>
</dbReference>
<evidence type="ECO:0000313" key="1">
    <source>
        <dbReference type="EnsemblMetazoa" id="GPPI040721-PA"/>
    </source>
</evidence>
<protein>
    <submittedName>
        <fullName evidence="1">Uncharacterized protein</fullName>
    </submittedName>
</protein>
<reference evidence="1" key="2">
    <citation type="submission" date="2020-05" db="UniProtKB">
        <authorList>
            <consortium name="EnsemblMetazoa"/>
        </authorList>
    </citation>
    <scope>IDENTIFICATION</scope>
    <source>
        <strain evidence="1">IAEA</strain>
    </source>
</reference>
<dbReference type="EnsemblMetazoa" id="GPPI040721-RA">
    <property type="protein sequence ID" value="GPPI040721-PA"/>
    <property type="gene ID" value="GPPI040721"/>
</dbReference>
<organism evidence="1 2">
    <name type="scientific">Glossina palpalis gambiensis</name>
    <dbReference type="NCBI Taxonomy" id="67801"/>
    <lineage>
        <taxon>Eukaryota</taxon>
        <taxon>Metazoa</taxon>
        <taxon>Ecdysozoa</taxon>
        <taxon>Arthropoda</taxon>
        <taxon>Hexapoda</taxon>
        <taxon>Insecta</taxon>
        <taxon>Pterygota</taxon>
        <taxon>Neoptera</taxon>
        <taxon>Endopterygota</taxon>
        <taxon>Diptera</taxon>
        <taxon>Brachycera</taxon>
        <taxon>Muscomorpha</taxon>
        <taxon>Hippoboscoidea</taxon>
        <taxon>Glossinidae</taxon>
        <taxon>Glossina</taxon>
    </lineage>
</organism>
<evidence type="ECO:0000313" key="2">
    <source>
        <dbReference type="Proteomes" id="UP000092460"/>
    </source>
</evidence>
<keyword evidence="2" id="KW-1185">Reference proteome</keyword>
<proteinExistence type="predicted"/>
<dbReference type="AlphaFoldDB" id="A0A1B0BU97"/>
<accession>A0A1B0BU97</accession>
<reference evidence="2" key="1">
    <citation type="submission" date="2015-01" db="EMBL/GenBank/DDBJ databases">
        <authorList>
            <person name="Aksoy S."/>
            <person name="Warren W."/>
            <person name="Wilson R.K."/>
        </authorList>
    </citation>
    <scope>NUCLEOTIDE SEQUENCE [LARGE SCALE GENOMIC DNA]</scope>
    <source>
        <strain evidence="2">IAEA</strain>
    </source>
</reference>
<name>A0A1B0BU97_9MUSC</name>
<sequence length="133" mass="15626">MEAFVKSERVSSSFHSLQNPVFNAQHTLIDRFVIEILDNIFSKLWQPEQRQTSNIFNGALCKNLREMTKKVLVQEEFCSSVCDQIHIKTPEYYMVRLVVLETHHDQMRQIITVDLSLHGYEPKLLDIASNLYR</sequence>